<dbReference type="EMBL" id="OV651819">
    <property type="protein sequence ID" value="CAH1112834.1"/>
    <property type="molecule type" value="Genomic_DNA"/>
</dbReference>
<dbReference type="GO" id="GO:0043813">
    <property type="term" value="F:phosphatidylinositol-3,5-bisphosphate 5-phosphatase activity"/>
    <property type="evidence" value="ECO:0007669"/>
    <property type="project" value="InterPro"/>
</dbReference>
<protein>
    <recommendedName>
        <fullName evidence="5">SAC domain-containing protein</fullName>
    </recommendedName>
</protein>
<evidence type="ECO:0000256" key="1">
    <source>
        <dbReference type="ARBA" id="ARBA00004308"/>
    </source>
</evidence>
<dbReference type="PANTHER" id="PTHR45738">
    <property type="entry name" value="POLYPHOSPHOINOSITIDE PHOSPHATASE"/>
    <property type="match status" value="1"/>
</dbReference>
<dbReference type="InterPro" id="IPR002013">
    <property type="entry name" value="SAC_dom"/>
</dbReference>
<comment type="subcellular location">
    <subcellularLocation>
        <location evidence="1">Endomembrane system</location>
    </subcellularLocation>
</comment>
<feature type="compositionally biased region" description="Polar residues" evidence="4">
    <location>
        <begin position="716"/>
        <end position="731"/>
    </location>
</feature>
<evidence type="ECO:0000313" key="7">
    <source>
        <dbReference type="Proteomes" id="UP001153636"/>
    </source>
</evidence>
<keyword evidence="7" id="KW-1185">Reference proteome</keyword>
<feature type="compositionally biased region" description="Acidic residues" evidence="4">
    <location>
        <begin position="746"/>
        <end position="757"/>
    </location>
</feature>
<proteinExistence type="predicted"/>
<feature type="region of interest" description="Disordered" evidence="4">
    <location>
        <begin position="709"/>
        <end position="773"/>
    </location>
</feature>
<keyword evidence="3" id="KW-0472">Membrane</keyword>
<dbReference type="PROSITE" id="PS50275">
    <property type="entry name" value="SAC"/>
    <property type="match status" value="1"/>
</dbReference>
<organism evidence="6 7">
    <name type="scientific">Psylliodes chrysocephalus</name>
    <dbReference type="NCBI Taxonomy" id="3402493"/>
    <lineage>
        <taxon>Eukaryota</taxon>
        <taxon>Metazoa</taxon>
        <taxon>Ecdysozoa</taxon>
        <taxon>Arthropoda</taxon>
        <taxon>Hexapoda</taxon>
        <taxon>Insecta</taxon>
        <taxon>Pterygota</taxon>
        <taxon>Neoptera</taxon>
        <taxon>Endopterygota</taxon>
        <taxon>Coleoptera</taxon>
        <taxon>Polyphaga</taxon>
        <taxon>Cucujiformia</taxon>
        <taxon>Chrysomeloidea</taxon>
        <taxon>Chrysomelidae</taxon>
        <taxon>Galerucinae</taxon>
        <taxon>Alticini</taxon>
        <taxon>Psylliodes</taxon>
    </lineage>
</organism>
<dbReference type="Pfam" id="PF02383">
    <property type="entry name" value="Syja_N"/>
    <property type="match status" value="1"/>
</dbReference>
<dbReference type="OrthoDB" id="405996at2759"/>
<evidence type="ECO:0000256" key="3">
    <source>
        <dbReference type="ARBA" id="ARBA00023136"/>
    </source>
</evidence>
<dbReference type="InterPro" id="IPR043573">
    <property type="entry name" value="Fig4-like"/>
</dbReference>
<reference evidence="6" key="1">
    <citation type="submission" date="2022-01" db="EMBL/GenBank/DDBJ databases">
        <authorList>
            <person name="King R."/>
        </authorList>
    </citation>
    <scope>NUCLEOTIDE SEQUENCE</scope>
</reference>
<evidence type="ECO:0000256" key="4">
    <source>
        <dbReference type="SAM" id="MobiDB-lite"/>
    </source>
</evidence>
<feature type="compositionally biased region" description="Low complexity" evidence="4">
    <location>
        <begin position="732"/>
        <end position="745"/>
    </location>
</feature>
<dbReference type="PANTHER" id="PTHR45738:SF5">
    <property type="entry name" value="POLYPHOSPHOINOSITIDE PHOSPHATASE"/>
    <property type="match status" value="1"/>
</dbReference>
<dbReference type="GO" id="GO:0012505">
    <property type="term" value="C:endomembrane system"/>
    <property type="evidence" value="ECO:0007669"/>
    <property type="project" value="UniProtKB-SubCell"/>
</dbReference>
<dbReference type="GO" id="GO:0046856">
    <property type="term" value="P:phosphatidylinositol dephosphorylation"/>
    <property type="evidence" value="ECO:0007669"/>
    <property type="project" value="InterPro"/>
</dbReference>
<accession>A0A9P0GGJ9</accession>
<evidence type="ECO:0000313" key="6">
    <source>
        <dbReference type="EMBL" id="CAH1112834.1"/>
    </source>
</evidence>
<gene>
    <name evidence="6" type="ORF">PSYICH_LOCUS13858</name>
</gene>
<dbReference type="Proteomes" id="UP001153636">
    <property type="component" value="Chromosome 7"/>
</dbReference>
<keyword evidence="2" id="KW-0378">Hydrolase</keyword>
<name>A0A9P0GGJ9_9CUCU</name>
<evidence type="ECO:0000259" key="5">
    <source>
        <dbReference type="PROSITE" id="PS50275"/>
    </source>
</evidence>
<evidence type="ECO:0000256" key="2">
    <source>
        <dbReference type="ARBA" id="ARBA00022801"/>
    </source>
</evidence>
<sequence length="883" mass="101181">MDNSGVIFHPIINSIQRMALYETKSKFYLVGSNNTQTRFRVLKIDRMEAKDLEIYDDKVEYTAEEIHNLISMIESGNRRAGGGFSKVISAFGIVGFIKFLEGYYIILITKRRKVALIGHHTIYKIEDTAMVYIPHETVRVVHSDEARYVKMFQNIDLASNFYYSYSYDLTHTLQYNLTSPKRFAPNSETEEKEFNLNDDDLSSSVISNSSNSETQNFGVRTQPHKKFVWNLHLLSDNVKTELHPDWLLYIIHGFIGQSNIKVFGRSIFVTLIARRSCRYAGTRFLKRGANFQGDVANEVETEQMVHDTSTLFFNKSHFTSFVQMRGSIPGHWKQEMGKMVAKPAITIDFYDPFAETAGAHFNELLKRYGAPIIILNLVKQRERKKQERLLSDELSSAVKYLNQFLPCEHQIIYKTFDMARKNKNHLVNVMDHLAEIARLAVTKVGIFQNKPKFFSQRDSTVVGQNQNGFGCLQTGIIRTNCVDCLDRTNTAQFAIGKCVLGYQLCALGILDTPDLEFDTDCVRMLESLYEDHGDTLALQYGGSQLVHRIKTYRKTAPWTSQGNDIMQTLSRYYSNTFSDAEKQNAINLFLGLFQPEEDRPQIWEYTTDYYFHHKPILFSLKSLTQWWDAGVVKSLPYAYNDLTKACSELIQVHSQDAEMIDTYVEYYRPYELTMLSDVFALQLSNSIRDFMPNFTTNYSPFTLRIRPVRRREENASKSNATAMKNPSVTGQSSMSSTASSTSSSSENEDSYEDEESSNTESPALSSKDASPEPITFRTLFPTMKEVYGTELKEPSENDMKIYKKYVDIGRRVPFGNAKSYFETISSDKFSKVSSKDSCFQVTPPSVSAASIELYRKYIDVGKHGGFTPKSSDISIYERYTKYK</sequence>
<feature type="domain" description="SAC" evidence="5">
    <location>
        <begin position="152"/>
        <end position="542"/>
    </location>
</feature>
<dbReference type="AlphaFoldDB" id="A0A9P0GGJ9"/>